<protein>
    <submittedName>
        <fullName evidence="5">Uncharacterized protein</fullName>
    </submittedName>
</protein>
<dbReference type="PANTHER" id="PTHR10276">
    <property type="entry name" value="CORE-BINDING FACTOR, BETA SUBUNIT"/>
    <property type="match status" value="1"/>
</dbReference>
<accession>E4XKR7</accession>
<evidence type="ECO:0000256" key="4">
    <source>
        <dbReference type="SAM" id="MobiDB-lite"/>
    </source>
</evidence>
<dbReference type="FunCoup" id="E4XKR7">
    <property type="interactions" value="327"/>
</dbReference>
<evidence type="ECO:0000313" key="6">
    <source>
        <dbReference type="Proteomes" id="UP000001307"/>
    </source>
</evidence>
<comment type="similarity">
    <text evidence="3">Belongs to the CBF-beta family.</text>
</comment>
<keyword evidence="2" id="KW-0539">Nucleus</keyword>
<organism evidence="5">
    <name type="scientific">Oikopleura dioica</name>
    <name type="common">Tunicate</name>
    <dbReference type="NCBI Taxonomy" id="34765"/>
    <lineage>
        <taxon>Eukaryota</taxon>
        <taxon>Metazoa</taxon>
        <taxon>Chordata</taxon>
        <taxon>Tunicata</taxon>
        <taxon>Appendicularia</taxon>
        <taxon>Copelata</taxon>
        <taxon>Oikopleuridae</taxon>
        <taxon>Oikopleura</taxon>
    </lineage>
</organism>
<feature type="compositionally biased region" description="Low complexity" evidence="4">
    <location>
        <begin position="150"/>
        <end position="182"/>
    </location>
</feature>
<dbReference type="InParanoid" id="E4XKR7"/>
<dbReference type="GO" id="GO:0003713">
    <property type="term" value="F:transcription coactivator activity"/>
    <property type="evidence" value="ECO:0007669"/>
    <property type="project" value="InterPro"/>
</dbReference>
<comment type="subcellular location">
    <subcellularLocation>
        <location evidence="1">Nucleus</location>
    </subcellularLocation>
</comment>
<sequence>MAKIYTNQKTQFENGETFRRLSRDSEIRYVSFMDRQLPERQKRLLDSIKEGRAEVCFINTGIHVRLHFFPYALDSVHGMMPPKEYCDFEKEPGKLWFRSPMIMNGVCCSAVGYLNLTKLDGTARLEFDPDYARYEEVRCNGRTAPDPEEPNNNRSSSTSTSKTEPTSSTQNEANNTVVNTAAPAQYAGQNGQVPIVSVQQSQNPPPPAELPSVQFADTHSPATY</sequence>
<dbReference type="PANTHER" id="PTHR10276:SF3">
    <property type="entry name" value="CORE-BINDING FACTOR SUBUNIT BETA"/>
    <property type="match status" value="1"/>
</dbReference>
<dbReference type="Proteomes" id="UP000001307">
    <property type="component" value="Unassembled WGS sequence"/>
</dbReference>
<dbReference type="Pfam" id="PF02312">
    <property type="entry name" value="CBF_beta"/>
    <property type="match status" value="1"/>
</dbReference>
<dbReference type="OrthoDB" id="10026505at2759"/>
<dbReference type="InterPro" id="IPR036552">
    <property type="entry name" value="CBF_bsu_sf"/>
</dbReference>
<feature type="region of interest" description="Disordered" evidence="4">
    <location>
        <begin position="141"/>
        <end position="224"/>
    </location>
</feature>
<dbReference type="InterPro" id="IPR003417">
    <property type="entry name" value="CBF_beta"/>
</dbReference>
<proteinExistence type="inferred from homology"/>
<dbReference type="GO" id="GO:0006357">
    <property type="term" value="P:regulation of transcription by RNA polymerase II"/>
    <property type="evidence" value="ECO:0007669"/>
    <property type="project" value="TreeGrafter"/>
</dbReference>
<evidence type="ECO:0000256" key="3">
    <source>
        <dbReference type="ARBA" id="ARBA00025734"/>
    </source>
</evidence>
<name>E4XKR7_OIKDI</name>
<evidence type="ECO:0000256" key="2">
    <source>
        <dbReference type="ARBA" id="ARBA00023242"/>
    </source>
</evidence>
<evidence type="ECO:0000256" key="1">
    <source>
        <dbReference type="ARBA" id="ARBA00004123"/>
    </source>
</evidence>
<evidence type="ECO:0000313" key="5">
    <source>
        <dbReference type="EMBL" id="CBY24983.1"/>
    </source>
</evidence>
<dbReference type="AlphaFoldDB" id="E4XKR7"/>
<dbReference type="GO" id="GO:0043565">
    <property type="term" value="F:sequence-specific DNA binding"/>
    <property type="evidence" value="ECO:0007669"/>
    <property type="project" value="TreeGrafter"/>
</dbReference>
<keyword evidence="6" id="KW-1185">Reference proteome</keyword>
<reference evidence="5" key="1">
    <citation type="journal article" date="2010" name="Science">
        <title>Plasticity of animal genome architecture unmasked by rapid evolution of a pelagic tunicate.</title>
        <authorList>
            <person name="Denoeud F."/>
            <person name="Henriet S."/>
            <person name="Mungpakdee S."/>
            <person name="Aury J.M."/>
            <person name="Da Silva C."/>
            <person name="Brinkmann H."/>
            <person name="Mikhaleva J."/>
            <person name="Olsen L.C."/>
            <person name="Jubin C."/>
            <person name="Canestro C."/>
            <person name="Bouquet J.M."/>
            <person name="Danks G."/>
            <person name="Poulain J."/>
            <person name="Campsteijn C."/>
            <person name="Adamski M."/>
            <person name="Cross I."/>
            <person name="Yadetie F."/>
            <person name="Muffato M."/>
            <person name="Louis A."/>
            <person name="Butcher S."/>
            <person name="Tsagkogeorga G."/>
            <person name="Konrad A."/>
            <person name="Singh S."/>
            <person name="Jensen M.F."/>
            <person name="Cong E.H."/>
            <person name="Eikeseth-Otteraa H."/>
            <person name="Noel B."/>
            <person name="Anthouard V."/>
            <person name="Porcel B.M."/>
            <person name="Kachouri-Lafond R."/>
            <person name="Nishino A."/>
            <person name="Ugolini M."/>
            <person name="Chourrout P."/>
            <person name="Nishida H."/>
            <person name="Aasland R."/>
            <person name="Huzurbazar S."/>
            <person name="Westhof E."/>
            <person name="Delsuc F."/>
            <person name="Lehrach H."/>
            <person name="Reinhardt R."/>
            <person name="Weissenbach J."/>
            <person name="Roy S.W."/>
            <person name="Artiguenave F."/>
            <person name="Postlethwait J.H."/>
            <person name="Manak J.R."/>
            <person name="Thompson E.M."/>
            <person name="Jaillon O."/>
            <person name="Du Pasquier L."/>
            <person name="Boudinot P."/>
            <person name="Liberles D.A."/>
            <person name="Volff J.N."/>
            <person name="Philippe H."/>
            <person name="Lenhard B."/>
            <person name="Roest Crollius H."/>
            <person name="Wincker P."/>
            <person name="Chourrout D."/>
        </authorList>
    </citation>
    <scope>NUCLEOTIDE SEQUENCE [LARGE SCALE GENOMIC DNA]</scope>
</reference>
<dbReference type="EMBL" id="FN653066">
    <property type="protein sequence ID" value="CBY24983.1"/>
    <property type="molecule type" value="Genomic_DNA"/>
</dbReference>
<dbReference type="Gene3D" id="2.40.250.10">
    <property type="entry name" value="Core binding factor, beta subunit"/>
    <property type="match status" value="1"/>
</dbReference>
<dbReference type="SUPFAM" id="SSF50723">
    <property type="entry name" value="Core binding factor beta, CBF"/>
    <property type="match status" value="1"/>
</dbReference>
<feature type="compositionally biased region" description="Low complexity" evidence="4">
    <location>
        <begin position="192"/>
        <end position="202"/>
    </location>
</feature>
<gene>
    <name evidence="5" type="ORF">GSOID_T00014283001</name>
</gene>
<dbReference type="GO" id="GO:0016513">
    <property type="term" value="C:core-binding factor complex"/>
    <property type="evidence" value="ECO:0007669"/>
    <property type="project" value="TreeGrafter"/>
</dbReference>
<feature type="compositionally biased region" description="Polar residues" evidence="4">
    <location>
        <begin position="215"/>
        <end position="224"/>
    </location>
</feature>